<dbReference type="PATRIC" id="fig|442.8.peg.63"/>
<organism evidence="3 4">
    <name type="scientific">Gluconobacter oxydans</name>
    <name type="common">Gluconobacter suboxydans</name>
    <dbReference type="NCBI Taxonomy" id="442"/>
    <lineage>
        <taxon>Bacteria</taxon>
        <taxon>Pseudomonadati</taxon>
        <taxon>Pseudomonadota</taxon>
        <taxon>Alphaproteobacteria</taxon>
        <taxon>Acetobacterales</taxon>
        <taxon>Acetobacteraceae</taxon>
        <taxon>Gluconobacter</taxon>
    </lineage>
</organism>
<evidence type="ECO:0000259" key="2">
    <source>
        <dbReference type="Pfam" id="PF00437"/>
    </source>
</evidence>
<dbReference type="RefSeq" id="WP_062500782.1">
    <property type="nucleotide sequence ID" value="NZ_LHZG01000153.1"/>
</dbReference>
<dbReference type="PANTHER" id="PTHR30486">
    <property type="entry name" value="TWITCHING MOTILITY PROTEIN PILT"/>
    <property type="match status" value="1"/>
</dbReference>
<gene>
    <name evidence="3" type="ORF">AD934_05370</name>
</gene>
<comment type="caution">
    <text evidence="3">The sequence shown here is derived from an EMBL/GenBank/DDBJ whole genome shotgun (WGS) entry which is preliminary data.</text>
</comment>
<proteinExistence type="inferred from homology"/>
<dbReference type="SUPFAM" id="SSF52540">
    <property type="entry name" value="P-loop containing nucleoside triphosphate hydrolases"/>
    <property type="match status" value="1"/>
</dbReference>
<dbReference type="Proteomes" id="UP000075655">
    <property type="component" value="Unassembled WGS sequence"/>
</dbReference>
<evidence type="ECO:0000256" key="1">
    <source>
        <dbReference type="ARBA" id="ARBA00006611"/>
    </source>
</evidence>
<name>A0A149RXW1_GLUOY</name>
<dbReference type="GO" id="GO:0016887">
    <property type="term" value="F:ATP hydrolysis activity"/>
    <property type="evidence" value="ECO:0007669"/>
    <property type="project" value="InterPro"/>
</dbReference>
<feature type="domain" description="Bacterial type II secretion system protein E" evidence="2">
    <location>
        <begin position="105"/>
        <end position="319"/>
    </location>
</feature>
<dbReference type="EMBL" id="LHZG01000153">
    <property type="protein sequence ID" value="KXV19246.1"/>
    <property type="molecule type" value="Genomic_DNA"/>
</dbReference>
<dbReference type="PANTHER" id="PTHR30486:SF6">
    <property type="entry name" value="TYPE IV PILUS RETRACTATION ATPASE PILT"/>
    <property type="match status" value="1"/>
</dbReference>
<accession>A0A149RXW1</accession>
<evidence type="ECO:0000313" key="3">
    <source>
        <dbReference type="EMBL" id="KXV19246.1"/>
    </source>
</evidence>
<dbReference type="InterPro" id="IPR050921">
    <property type="entry name" value="T4SS_GSP_E_ATPase"/>
</dbReference>
<dbReference type="Gene3D" id="3.30.450.90">
    <property type="match status" value="1"/>
</dbReference>
<reference evidence="3 4" key="1">
    <citation type="submission" date="2015-06" db="EMBL/GenBank/DDBJ databases">
        <title>Improved classification and identification of acetic acid bacteria using matrix-assisted laser desorption/ionization time-of-flight mass spectrometry; Gluconobacter nephelii and Gluconobacter uchimurae are later heterotypic synonyms of Gluconobacter japonicus and Gluconobacter oxydans, respectively.</title>
        <authorList>
            <person name="Li L."/>
            <person name="Cleenwerck I."/>
            <person name="De Vuyst L."/>
            <person name="Vandamme P."/>
        </authorList>
    </citation>
    <scope>NUCLEOTIDE SEQUENCE [LARGE SCALE GENOMIC DNA]</scope>
    <source>
        <strain evidence="3 4">LMG 1676</strain>
    </source>
</reference>
<protein>
    <submittedName>
        <fullName evidence="3">Secretion protein</fullName>
    </submittedName>
</protein>
<dbReference type="AlphaFoldDB" id="A0A149RXW1"/>
<dbReference type="Gene3D" id="3.40.50.300">
    <property type="entry name" value="P-loop containing nucleotide triphosphate hydrolases"/>
    <property type="match status" value="1"/>
</dbReference>
<dbReference type="InterPro" id="IPR001482">
    <property type="entry name" value="T2SS/T4SS_dom"/>
</dbReference>
<evidence type="ECO:0000313" key="4">
    <source>
        <dbReference type="Proteomes" id="UP000075655"/>
    </source>
</evidence>
<comment type="similarity">
    <text evidence="1">Belongs to the GSP E family.</text>
</comment>
<dbReference type="InterPro" id="IPR027417">
    <property type="entry name" value="P-loop_NTPase"/>
</dbReference>
<sequence>MSAALKQVSSDSWPNEDAKREYPWVAEARKNAPGFDDLLKWAHGLGASRIDLKTGHRVTIKVHGVNQYATHGVTTPIDLKQIVDHVYGADGTARVLIGHQLDTAYSVTISRRESLRFRLNVCPIQTMRGSGLQIILRPIPSQPASLDEQRVEQEIRDTNLLKSGMVFTGGSTGSGKTTLQFGLIHSRLMDPNPNVSCDIATGEEPIEFLFDGLRPPNGNRISQTEIRPPNMTAAAFVRGCMRREMTDLVIGECRDGETMDAAVNCAITGGKLSTTIHADNVPLMMQRAIALCPRAERDNLTASLAQSLRFMLNQRLLPRAGGGRVAVREFLTVNLDLRRQMVRTDMDAWPDLMAQAVESEGQSYAKAIRKALEEGVITEETALAAWRRDA</sequence>
<dbReference type="Pfam" id="PF00437">
    <property type="entry name" value="T2SSE"/>
    <property type="match status" value="1"/>
</dbReference>